<dbReference type="EMBL" id="FJ483969">
    <property type="protein sequence ID" value="AEV80690.1"/>
    <property type="molecule type" value="Genomic_DNA"/>
</dbReference>
<evidence type="ECO:0000256" key="9">
    <source>
        <dbReference type="ARBA" id="ARBA00023180"/>
    </source>
</evidence>
<dbReference type="GO" id="GO:0052031">
    <property type="term" value="P:symbiont-mediated perturbation of host defense response"/>
    <property type="evidence" value="ECO:0007669"/>
    <property type="project" value="InterPro"/>
</dbReference>
<keyword evidence="4" id="KW-0732">Signal</keyword>
<keyword evidence="5" id="KW-1043">Host membrane</keyword>
<keyword evidence="8" id="KW-1015">Disulfide bond</keyword>
<organismHost>
    <name type="scientific">Macaca</name>
    <name type="common">macaques</name>
    <dbReference type="NCBI Taxonomy" id="9539"/>
</organismHost>
<dbReference type="GO" id="GO:0044167">
    <property type="term" value="C:host cell endoplasmic reticulum membrane"/>
    <property type="evidence" value="ECO:0007669"/>
    <property type="project" value="UniProtKB-SubCell"/>
</dbReference>
<keyword evidence="7" id="KW-0472">Membrane</keyword>
<evidence type="ECO:0000256" key="11">
    <source>
        <dbReference type="ARBA" id="ARBA00023319"/>
    </source>
</evidence>
<evidence type="ECO:0000313" key="12">
    <source>
        <dbReference type="EMBL" id="AEV80690.1"/>
    </source>
</evidence>
<dbReference type="Proteomes" id="UP000113346">
    <property type="component" value="Segment"/>
</dbReference>
<evidence type="ECO:0000256" key="6">
    <source>
        <dbReference type="ARBA" id="ARBA00022989"/>
    </source>
</evidence>
<evidence type="ECO:0000256" key="10">
    <source>
        <dbReference type="ARBA" id="ARBA00023184"/>
    </source>
</evidence>
<keyword evidence="10" id="KW-1038">Host endoplasmic reticulum</keyword>
<proteinExistence type="inferred from homology"/>
<keyword evidence="11" id="KW-0393">Immunoglobulin domain</keyword>
<keyword evidence="9" id="KW-0325">Glycoprotein</keyword>
<dbReference type="Pfam" id="PF08001">
    <property type="entry name" value="CMV_US"/>
    <property type="match status" value="1"/>
</dbReference>
<dbReference type="InterPro" id="IPR012536">
    <property type="entry name" value="CMV_US"/>
</dbReference>
<evidence type="ECO:0000256" key="5">
    <source>
        <dbReference type="ARBA" id="ARBA00022870"/>
    </source>
</evidence>
<evidence type="ECO:0000256" key="1">
    <source>
        <dbReference type="ARBA" id="ARBA00004482"/>
    </source>
</evidence>
<gene>
    <name evidence="12" type="primary">US11</name>
</gene>
<keyword evidence="3" id="KW-0812">Transmembrane</keyword>
<evidence type="ECO:0000256" key="8">
    <source>
        <dbReference type="ARBA" id="ARBA00023157"/>
    </source>
</evidence>
<evidence type="ECO:0000313" key="13">
    <source>
        <dbReference type="Proteomes" id="UP000113346"/>
    </source>
</evidence>
<comment type="subcellular location">
    <subcellularLocation>
        <location evidence="1">Host endoplasmic reticulum membrane</location>
        <topology evidence="1">Single-pass type I membrane protein</topology>
    </subcellularLocation>
</comment>
<accession>G8XU50</accession>
<evidence type="ECO:0000256" key="2">
    <source>
        <dbReference type="ARBA" id="ARBA00006952"/>
    </source>
</evidence>
<evidence type="ECO:0000256" key="3">
    <source>
        <dbReference type="ARBA" id="ARBA00022692"/>
    </source>
</evidence>
<evidence type="ECO:0000256" key="4">
    <source>
        <dbReference type="ARBA" id="ARBA00022729"/>
    </source>
</evidence>
<comment type="similarity">
    <text evidence="2">Belongs to the cytomegalovirus US6 family.</text>
</comment>
<organism evidence="12 13">
    <name type="scientific">Simian cytomegalovirus (strain Colburn)</name>
    <dbReference type="NCBI Taxonomy" id="50292"/>
    <lineage>
        <taxon>Viruses</taxon>
        <taxon>Duplodnaviria</taxon>
        <taxon>Heunggongvirae</taxon>
        <taxon>Peploviricota</taxon>
        <taxon>Herviviricetes</taxon>
        <taxon>Herpesvirales</taxon>
        <taxon>Orthoherpesviridae</taxon>
        <taxon>Betaherpesvirinae</taxon>
        <taxon>Cytomegalovirus</taxon>
        <taxon>Cytomegalovirus cercopithecinebeta5</taxon>
    </lineage>
</organism>
<keyword evidence="6" id="KW-1133">Transmembrane helix</keyword>
<reference evidence="12" key="1">
    <citation type="submission" date="2011-12" db="EMBL/GenBank/DDBJ databases">
        <title>Comparative genomics of primate cytomegaloviruses.</title>
        <authorList>
            <person name="Davison A.J."/>
            <person name="Holton M."/>
            <person name="Dolan A."/>
            <person name="Dargan D.J."/>
            <person name="Gatherer D."/>
            <person name="Hayward G.S."/>
        </authorList>
    </citation>
    <scope>NUCLEOTIDE SEQUENCE [LARGE SCALE GENOMIC DNA]</scope>
    <source>
        <strain evidence="12">Colburn</strain>
    </source>
</reference>
<name>G8XU50_SCMVC</name>
<sequence>MKLASVCLLFWTLDHLCRSSDGHGLRSFYFAGEVTEDDIEYLKMFGIRFEPVAFSLMPIKKDNFQDGDTVINVHDTNTIVGDTSPTYIVKGKKFPPSNYRVENLEAQCRLKNSHKLEILWTYSGNISEDSYVNAVWYHGNIFGRLTNLQNVSTESQHRYYVSTEEVHKYMDVVYFDVFPCKQCRYETVKCEPKIEVSWLPLWTSISDIDRLVYEGRYVLAFWALLVKCSQWAAMILVLFEIHRDLTRGIRWPWQVEQPQ</sequence>
<evidence type="ECO:0000256" key="7">
    <source>
        <dbReference type="ARBA" id="ARBA00023136"/>
    </source>
</evidence>
<protein>
    <submittedName>
        <fullName evidence="12">Membrane glycoprotein US11</fullName>
    </submittedName>
</protein>